<keyword evidence="7" id="KW-1185">Reference proteome</keyword>
<dbReference type="GO" id="GO:0046872">
    <property type="term" value="F:metal ion binding"/>
    <property type="evidence" value="ECO:0007669"/>
    <property type="project" value="UniProtKB-KW"/>
</dbReference>
<evidence type="ECO:0000313" key="6">
    <source>
        <dbReference type="EMBL" id="SFD68949.1"/>
    </source>
</evidence>
<dbReference type="Gene3D" id="3.40.5.90">
    <property type="entry name" value="CDGSH iron-sulfur domain, mitoNEET-type"/>
    <property type="match status" value="1"/>
</dbReference>
<accession>A0A1I1UDX0</accession>
<keyword evidence="4" id="KW-0411">Iron-sulfur</keyword>
<evidence type="ECO:0000259" key="5">
    <source>
        <dbReference type="SMART" id="SM00704"/>
    </source>
</evidence>
<dbReference type="EMBL" id="FOMR01000003">
    <property type="protein sequence ID" value="SFD68949.1"/>
    <property type="molecule type" value="Genomic_DNA"/>
</dbReference>
<dbReference type="AlphaFoldDB" id="A0A1I1UDX0"/>
<keyword evidence="2" id="KW-0479">Metal-binding</keyword>
<organism evidence="6 7">
    <name type="scientific">Lentibacillus persicus</name>
    <dbReference type="NCBI Taxonomy" id="640948"/>
    <lineage>
        <taxon>Bacteria</taxon>
        <taxon>Bacillati</taxon>
        <taxon>Bacillota</taxon>
        <taxon>Bacilli</taxon>
        <taxon>Bacillales</taxon>
        <taxon>Bacillaceae</taxon>
        <taxon>Lentibacillus</taxon>
    </lineage>
</organism>
<evidence type="ECO:0000256" key="3">
    <source>
        <dbReference type="ARBA" id="ARBA00023004"/>
    </source>
</evidence>
<reference evidence="7" key="1">
    <citation type="submission" date="2016-10" db="EMBL/GenBank/DDBJ databases">
        <authorList>
            <person name="Varghese N."/>
            <person name="Submissions S."/>
        </authorList>
    </citation>
    <scope>NUCLEOTIDE SEQUENCE [LARGE SCALE GENOMIC DNA]</scope>
    <source>
        <strain evidence="7">DSM 22530</strain>
    </source>
</reference>
<sequence length="67" mass="7433">MSEKARIKVNDNGPYLVKGEVEMVDAEGNVFETKKAFSLCRCGHSNNKPFCDGSHRKAGFESEPRAD</sequence>
<dbReference type="STRING" id="640948.SAMN05216238_103167"/>
<dbReference type="Pfam" id="PF09360">
    <property type="entry name" value="zf-CDGSH"/>
    <property type="match status" value="1"/>
</dbReference>
<evidence type="ECO:0000256" key="2">
    <source>
        <dbReference type="ARBA" id="ARBA00022723"/>
    </source>
</evidence>
<name>A0A1I1UDX0_9BACI</name>
<dbReference type="Proteomes" id="UP000199474">
    <property type="component" value="Unassembled WGS sequence"/>
</dbReference>
<evidence type="ECO:0000313" key="7">
    <source>
        <dbReference type="Proteomes" id="UP000199474"/>
    </source>
</evidence>
<dbReference type="SMART" id="SM00704">
    <property type="entry name" value="ZnF_CDGSH"/>
    <property type="match status" value="1"/>
</dbReference>
<gene>
    <name evidence="6" type="ORF">SAMN05216238_103167</name>
</gene>
<dbReference type="RefSeq" id="WP_090082619.1">
    <property type="nucleotide sequence ID" value="NZ_FOMR01000003.1"/>
</dbReference>
<evidence type="ECO:0000256" key="4">
    <source>
        <dbReference type="ARBA" id="ARBA00023014"/>
    </source>
</evidence>
<dbReference type="InterPro" id="IPR042216">
    <property type="entry name" value="MitoNEET_CISD"/>
</dbReference>
<keyword evidence="3" id="KW-0408">Iron</keyword>
<keyword evidence="1" id="KW-0001">2Fe-2S</keyword>
<proteinExistence type="predicted"/>
<protein>
    <submittedName>
        <fullName evidence="6">Zn-finger domain of CDGSH type-containing protein</fullName>
    </submittedName>
</protein>
<dbReference type="GO" id="GO:0051537">
    <property type="term" value="F:2 iron, 2 sulfur cluster binding"/>
    <property type="evidence" value="ECO:0007669"/>
    <property type="project" value="UniProtKB-KW"/>
</dbReference>
<evidence type="ECO:0000256" key="1">
    <source>
        <dbReference type="ARBA" id="ARBA00022714"/>
    </source>
</evidence>
<dbReference type="InterPro" id="IPR018967">
    <property type="entry name" value="FeS-contain_CDGSH-typ"/>
</dbReference>
<dbReference type="OrthoDB" id="9795032at2"/>
<dbReference type="GO" id="GO:0005737">
    <property type="term" value="C:cytoplasm"/>
    <property type="evidence" value="ECO:0007669"/>
    <property type="project" value="UniProtKB-ARBA"/>
</dbReference>
<feature type="domain" description="Iron-binding zinc finger CDGSH type" evidence="5">
    <location>
        <begin position="12"/>
        <end position="61"/>
    </location>
</feature>